<dbReference type="EMBL" id="CP080764">
    <property type="protein sequence ID" value="QYY43549.1"/>
    <property type="molecule type" value="Genomic_DNA"/>
</dbReference>
<dbReference type="Pfam" id="PF01663">
    <property type="entry name" value="Phosphodiest"/>
    <property type="match status" value="1"/>
</dbReference>
<dbReference type="InterPro" id="IPR002591">
    <property type="entry name" value="Phosphodiest/P_Trfase"/>
</dbReference>
<dbReference type="PANTHER" id="PTHR10151">
    <property type="entry name" value="ECTONUCLEOTIDE PYROPHOSPHATASE/PHOSPHODIESTERASE"/>
    <property type="match status" value="1"/>
</dbReference>
<dbReference type="AlphaFoldDB" id="A0A1G7WYW3"/>
<gene>
    <name evidence="1" type="ORF">K3F53_04720</name>
    <name evidence="2" type="ORF">SAMN04489735_1002232</name>
</gene>
<dbReference type="SUPFAM" id="SSF53649">
    <property type="entry name" value="Alkaline phosphatase-like"/>
    <property type="match status" value="1"/>
</dbReference>
<accession>A0A1G7WYW3</accession>
<organism evidence="2 3">
    <name type="scientific">Aneurinibacillus thermoaerophilus</name>
    <dbReference type="NCBI Taxonomy" id="143495"/>
    <lineage>
        <taxon>Bacteria</taxon>
        <taxon>Bacillati</taxon>
        <taxon>Bacillota</taxon>
        <taxon>Bacilli</taxon>
        <taxon>Bacillales</taxon>
        <taxon>Paenibacillaceae</taxon>
        <taxon>Aneurinibacillus group</taxon>
        <taxon>Aneurinibacillus</taxon>
    </lineage>
</organism>
<evidence type="ECO:0000313" key="2">
    <source>
        <dbReference type="EMBL" id="SDG77071.1"/>
    </source>
</evidence>
<evidence type="ECO:0000313" key="1">
    <source>
        <dbReference type="EMBL" id="QYY43549.1"/>
    </source>
</evidence>
<keyword evidence="4" id="KW-1185">Reference proteome</keyword>
<dbReference type="GeneID" id="97140663"/>
<evidence type="ECO:0000313" key="3">
    <source>
        <dbReference type="Proteomes" id="UP000198956"/>
    </source>
</evidence>
<dbReference type="Gene3D" id="3.40.720.10">
    <property type="entry name" value="Alkaline Phosphatase, subunit A"/>
    <property type="match status" value="1"/>
</dbReference>
<dbReference type="EMBL" id="FNDE01000002">
    <property type="protein sequence ID" value="SDG77071.1"/>
    <property type="molecule type" value="Genomic_DNA"/>
</dbReference>
<dbReference type="OrthoDB" id="2381338at2"/>
<dbReference type="PANTHER" id="PTHR10151:SF120">
    <property type="entry name" value="BIS(5'-ADENOSYL)-TRIPHOSPHATASE"/>
    <property type="match status" value="1"/>
</dbReference>
<reference evidence="2 3" key="1">
    <citation type="submission" date="2016-10" db="EMBL/GenBank/DDBJ databases">
        <authorList>
            <person name="de Groot N.N."/>
        </authorList>
    </citation>
    <scope>NUCLEOTIDE SEQUENCE [LARGE SCALE GENOMIC DNA]</scope>
    <source>
        <strain evidence="2 3">L 420-91</strain>
    </source>
</reference>
<evidence type="ECO:0000313" key="4">
    <source>
        <dbReference type="Proteomes" id="UP000826616"/>
    </source>
</evidence>
<dbReference type="RefSeq" id="WP_057899605.1">
    <property type="nucleotide sequence ID" value="NZ_CP080764.1"/>
</dbReference>
<name>A0A1G7WYW3_ANETH</name>
<protein>
    <submittedName>
        <fullName evidence="1">Alkaline phosphatase family protein</fullName>
    </submittedName>
    <submittedName>
        <fullName evidence="2">Predicted pyrophosphatase or phosphodiesterase, AlkP superfamily</fullName>
    </submittedName>
</protein>
<proteinExistence type="predicted"/>
<dbReference type="Proteomes" id="UP000826616">
    <property type="component" value="Chromosome"/>
</dbReference>
<dbReference type="GO" id="GO:0016787">
    <property type="term" value="F:hydrolase activity"/>
    <property type="evidence" value="ECO:0007669"/>
    <property type="project" value="UniProtKB-ARBA"/>
</dbReference>
<reference evidence="1 4" key="2">
    <citation type="submission" date="2021-08" db="EMBL/GenBank/DDBJ databases">
        <title>Complete genome sequence of the strain Aneurinibacillus thermoaerophilus CCM 8960.</title>
        <authorList>
            <person name="Musilova J."/>
            <person name="Kourilova X."/>
            <person name="Pernicova I."/>
            <person name="Bezdicek M."/>
            <person name="Lengerova M."/>
            <person name="Obruca S."/>
            <person name="Sedlar K."/>
        </authorList>
    </citation>
    <scope>NUCLEOTIDE SEQUENCE [LARGE SCALE GENOMIC DNA]</scope>
    <source>
        <strain evidence="1 4">CCM 8960</strain>
    </source>
</reference>
<sequence length="490" mass="55571">MSKKIILLLIDSFMPHVLQEAREKGLVPALSFLMEKGAYWDNCVTVFPTMSATVDASLVTGEYPEKHGVQGLIWYHRPEERVVNYINGSKSVWRIGVSKCTKDALIEVNETHLSQDVTTVFEELTRRGKTSASFNFSVHRGPCRYRLRKPGILKLILAGLSFERMVSGPEICTIGRFIDSEFLRSFPWKWSHSIFQKYGLNDWFAIDATCRLVKENKLPDLTVVYLPNMDYAYHRKPDQGPQILAKVDRGIQRLLDSFGGGEEAIRQCRFIVVGDHGQTKIGAEVEANIDIPQHFVGMKMAEMKEIKPDSDDVVICNNERMCYFYPLKEGVQEETIKRLLRDSRIDVLAWKERGGVRVRRGEQELFFAPGNKIADEYGRMWNTEGDLSLIDARQKEEGGSVFIAFGDYPDLFSRLYGALYAREGDVIVATAAHGCEFFTPDDPVHRGGASHGSLHALDSFVGLIITGETKERFARPRIVDLKSYILQQLT</sequence>
<dbReference type="InterPro" id="IPR017850">
    <property type="entry name" value="Alkaline_phosphatase_core_sf"/>
</dbReference>
<dbReference type="Proteomes" id="UP000198956">
    <property type="component" value="Unassembled WGS sequence"/>
</dbReference>